<dbReference type="InterPro" id="IPR033562">
    <property type="entry name" value="PLPL"/>
</dbReference>
<evidence type="ECO:0000256" key="2">
    <source>
        <dbReference type="PROSITE-ProRule" id="PRU01161"/>
    </source>
</evidence>
<sequence>MKIGFSLSPGGLLLPYHLGVLKSLSDYGHIQDSTPLAGSSAGAIAVSAHASGVPSLMALEASTRISGMLLGNPLFVPSGSLLPALRNEMNHLLPMEAHELCNEREGIVALAHRELFPRNRPILQTHFETRQSLMDAVCDSSMFPYFLTNKPIRMVRRKGRILPRMVVDGLFACSAERIGCPDFEQCCETTTTTNSSNQESKKVVDRTVMVSVFPTEFLSLTTTPKKDQIGPVLEENFAAQAVRLVRLATQGATSKELHDLYEQGCLDAQNWATQEERKERESSRSKRRVARQQAP</sequence>
<reference evidence="5" key="1">
    <citation type="submission" date="2020-06" db="EMBL/GenBank/DDBJ databases">
        <authorList>
            <consortium name="Plant Systems Biology data submission"/>
        </authorList>
    </citation>
    <scope>NUCLEOTIDE SEQUENCE</scope>
    <source>
        <strain evidence="5">D6</strain>
    </source>
</reference>
<name>A0A9N8DVT7_9STRA</name>
<dbReference type="OrthoDB" id="197155at2759"/>
<organism evidence="5 6">
    <name type="scientific">Seminavis robusta</name>
    <dbReference type="NCBI Taxonomy" id="568900"/>
    <lineage>
        <taxon>Eukaryota</taxon>
        <taxon>Sar</taxon>
        <taxon>Stramenopiles</taxon>
        <taxon>Ochrophyta</taxon>
        <taxon>Bacillariophyta</taxon>
        <taxon>Bacillariophyceae</taxon>
        <taxon>Bacillariophycidae</taxon>
        <taxon>Naviculales</taxon>
        <taxon>Naviculaceae</taxon>
        <taxon>Seminavis</taxon>
    </lineage>
</organism>
<feature type="region of interest" description="Disordered" evidence="3">
    <location>
        <begin position="271"/>
        <end position="295"/>
    </location>
</feature>
<feature type="short sequence motif" description="GXSXG" evidence="2">
    <location>
        <begin position="38"/>
        <end position="42"/>
    </location>
</feature>
<dbReference type="EMBL" id="CAICTM010000409">
    <property type="protein sequence ID" value="CAB9509913.1"/>
    <property type="molecule type" value="Genomic_DNA"/>
</dbReference>
<evidence type="ECO:0000313" key="5">
    <source>
        <dbReference type="EMBL" id="CAB9509913.1"/>
    </source>
</evidence>
<dbReference type="GO" id="GO:0019433">
    <property type="term" value="P:triglyceride catabolic process"/>
    <property type="evidence" value="ECO:0007669"/>
    <property type="project" value="TreeGrafter"/>
</dbReference>
<proteinExistence type="predicted"/>
<keyword evidence="6" id="KW-1185">Reference proteome</keyword>
<comment type="caution">
    <text evidence="5">The sequence shown here is derived from an EMBL/GenBank/DDBJ whole genome shotgun (WGS) entry which is preliminary data.</text>
</comment>
<dbReference type="AlphaFoldDB" id="A0A9N8DVT7"/>
<dbReference type="PANTHER" id="PTHR12406:SF7">
    <property type="entry name" value="PATATIN-LIKE PHOSPHOLIPASE DOMAIN-CONTAINING PROTEIN 4"/>
    <property type="match status" value="1"/>
</dbReference>
<evidence type="ECO:0000259" key="4">
    <source>
        <dbReference type="PROSITE" id="PS51635"/>
    </source>
</evidence>
<evidence type="ECO:0000256" key="3">
    <source>
        <dbReference type="SAM" id="MobiDB-lite"/>
    </source>
</evidence>
<dbReference type="Proteomes" id="UP001153069">
    <property type="component" value="Unassembled WGS sequence"/>
</dbReference>
<keyword evidence="1 2" id="KW-0443">Lipid metabolism</keyword>
<comment type="caution">
    <text evidence="2">Lacks conserved residue(s) required for the propagation of feature annotation.</text>
</comment>
<evidence type="ECO:0000313" key="6">
    <source>
        <dbReference type="Proteomes" id="UP001153069"/>
    </source>
</evidence>
<dbReference type="InterPro" id="IPR016035">
    <property type="entry name" value="Acyl_Trfase/lysoPLipase"/>
</dbReference>
<dbReference type="GO" id="GO:0005811">
    <property type="term" value="C:lipid droplet"/>
    <property type="evidence" value="ECO:0007669"/>
    <property type="project" value="TreeGrafter"/>
</dbReference>
<accession>A0A9N8DVT7</accession>
<feature type="domain" description="PNPLA" evidence="4">
    <location>
        <begin position="5"/>
        <end position="219"/>
    </location>
</feature>
<dbReference type="SUPFAM" id="SSF52151">
    <property type="entry name" value="FabD/lysophospholipase-like"/>
    <property type="match status" value="1"/>
</dbReference>
<evidence type="ECO:0000256" key="1">
    <source>
        <dbReference type="ARBA" id="ARBA00023098"/>
    </source>
</evidence>
<dbReference type="PANTHER" id="PTHR12406">
    <property type="entry name" value="CALCIUM-INDEPENDENT PHOSPHOLIPASE A2 IPLA2 -RELATED"/>
    <property type="match status" value="1"/>
</dbReference>
<gene>
    <name evidence="5" type="ORF">SEMRO_410_G137410.1</name>
</gene>
<dbReference type="GO" id="GO:0004806">
    <property type="term" value="F:triacylglycerol lipase activity"/>
    <property type="evidence" value="ECO:0007669"/>
    <property type="project" value="TreeGrafter"/>
</dbReference>
<keyword evidence="2" id="KW-0378">Hydrolase</keyword>
<dbReference type="InterPro" id="IPR002641">
    <property type="entry name" value="PNPLA_dom"/>
</dbReference>
<feature type="compositionally biased region" description="Basic and acidic residues" evidence="3">
    <location>
        <begin position="274"/>
        <end position="284"/>
    </location>
</feature>
<dbReference type="Gene3D" id="3.40.1090.10">
    <property type="entry name" value="Cytosolic phospholipase A2 catalytic domain"/>
    <property type="match status" value="1"/>
</dbReference>
<keyword evidence="2" id="KW-0442">Lipid degradation</keyword>
<protein>
    <submittedName>
        <fullName evidence="5">Patatin-like phospholipase</fullName>
    </submittedName>
</protein>
<dbReference type="GO" id="GO:0016020">
    <property type="term" value="C:membrane"/>
    <property type="evidence" value="ECO:0007669"/>
    <property type="project" value="TreeGrafter"/>
</dbReference>
<feature type="active site" description="Nucleophile" evidence="2">
    <location>
        <position position="40"/>
    </location>
</feature>
<dbReference type="GO" id="GO:0005737">
    <property type="term" value="C:cytoplasm"/>
    <property type="evidence" value="ECO:0007669"/>
    <property type="project" value="TreeGrafter"/>
</dbReference>
<dbReference type="PROSITE" id="PS51635">
    <property type="entry name" value="PNPLA"/>
    <property type="match status" value="1"/>
</dbReference>
<feature type="active site" description="Proton acceptor" evidence="2">
    <location>
        <position position="205"/>
    </location>
</feature>
<dbReference type="GO" id="GO:0055088">
    <property type="term" value="P:lipid homeostasis"/>
    <property type="evidence" value="ECO:0007669"/>
    <property type="project" value="TreeGrafter"/>
</dbReference>
<feature type="compositionally biased region" description="Basic residues" evidence="3">
    <location>
        <begin position="285"/>
        <end position="295"/>
    </location>
</feature>
<dbReference type="Pfam" id="PF01734">
    <property type="entry name" value="Patatin"/>
    <property type="match status" value="1"/>
</dbReference>